<comment type="similarity">
    <text evidence="1 5">Belongs to the polypeptide deformylase family.</text>
</comment>
<evidence type="ECO:0000313" key="6">
    <source>
        <dbReference type="EMBL" id="MBK9297583.1"/>
    </source>
</evidence>
<dbReference type="Proteomes" id="UP000727993">
    <property type="component" value="Unassembled WGS sequence"/>
</dbReference>
<evidence type="ECO:0000256" key="4">
    <source>
        <dbReference type="ARBA" id="ARBA00022917"/>
    </source>
</evidence>
<dbReference type="GO" id="GO:0006412">
    <property type="term" value="P:translation"/>
    <property type="evidence" value="ECO:0007669"/>
    <property type="project" value="UniProtKB-UniRule"/>
</dbReference>
<dbReference type="FunFam" id="3.90.45.10:FF:000003">
    <property type="entry name" value="Peptide deformylase"/>
    <property type="match status" value="1"/>
</dbReference>
<dbReference type="PRINTS" id="PR01576">
    <property type="entry name" value="PDEFORMYLASE"/>
</dbReference>
<evidence type="ECO:0000256" key="3">
    <source>
        <dbReference type="ARBA" id="ARBA00022801"/>
    </source>
</evidence>
<proteinExistence type="inferred from homology"/>
<accession>A0A936TDP1</accession>
<dbReference type="PANTHER" id="PTHR10458">
    <property type="entry name" value="PEPTIDE DEFORMYLASE"/>
    <property type="match status" value="1"/>
</dbReference>
<dbReference type="GO" id="GO:0042586">
    <property type="term" value="F:peptide deformylase activity"/>
    <property type="evidence" value="ECO:0007669"/>
    <property type="project" value="UniProtKB-UniRule"/>
</dbReference>
<organism evidence="6 7">
    <name type="scientific">Candidatus Neomicrothrix subdominans</name>
    <dbReference type="NCBI Taxonomy" id="2954438"/>
    <lineage>
        <taxon>Bacteria</taxon>
        <taxon>Bacillati</taxon>
        <taxon>Actinomycetota</taxon>
        <taxon>Acidimicrobiia</taxon>
        <taxon>Acidimicrobiales</taxon>
        <taxon>Microthrixaceae</taxon>
        <taxon>Candidatus Neomicrothrix</taxon>
    </lineage>
</organism>
<dbReference type="NCBIfam" id="NF001159">
    <property type="entry name" value="PRK00150.1-3"/>
    <property type="match status" value="1"/>
</dbReference>
<dbReference type="EMBL" id="JADJZA010000007">
    <property type="protein sequence ID" value="MBK9297583.1"/>
    <property type="molecule type" value="Genomic_DNA"/>
</dbReference>
<feature type="binding site" evidence="5">
    <location>
        <position position="102"/>
    </location>
    <ligand>
        <name>Fe cation</name>
        <dbReference type="ChEBI" id="CHEBI:24875"/>
    </ligand>
</feature>
<dbReference type="AlphaFoldDB" id="A0A936TDP1"/>
<reference evidence="6 7" key="1">
    <citation type="submission" date="2020-10" db="EMBL/GenBank/DDBJ databases">
        <title>Connecting structure to function with the recovery of over 1000 high-quality activated sludge metagenome-assembled genomes encoding full-length rRNA genes using long-read sequencing.</title>
        <authorList>
            <person name="Singleton C.M."/>
            <person name="Petriglieri F."/>
            <person name="Kristensen J.M."/>
            <person name="Kirkegaard R.H."/>
            <person name="Michaelsen T.Y."/>
            <person name="Andersen M.H."/>
            <person name="Karst S.M."/>
            <person name="Dueholm M.S."/>
            <person name="Nielsen P.H."/>
            <person name="Albertsen M."/>
        </authorList>
    </citation>
    <scope>NUCLEOTIDE SEQUENCE [LARGE SCALE GENOMIC DNA]</scope>
    <source>
        <strain evidence="6">Lyne_18-Q3-R50-59_MAXAC.006</strain>
    </source>
</reference>
<evidence type="ECO:0000256" key="5">
    <source>
        <dbReference type="HAMAP-Rule" id="MF_00163"/>
    </source>
</evidence>
<dbReference type="PIRSF" id="PIRSF004749">
    <property type="entry name" value="Pep_def"/>
    <property type="match status" value="1"/>
</dbReference>
<dbReference type="GO" id="GO:0046872">
    <property type="term" value="F:metal ion binding"/>
    <property type="evidence" value="ECO:0007669"/>
    <property type="project" value="UniProtKB-KW"/>
</dbReference>
<keyword evidence="3 5" id="KW-0378">Hydrolase</keyword>
<keyword evidence="4 5" id="KW-0648">Protein biosynthesis</keyword>
<name>A0A936TDP1_9ACTN</name>
<comment type="catalytic activity">
    <reaction evidence="5">
        <text>N-terminal N-formyl-L-methionyl-[peptide] + H2O = N-terminal L-methionyl-[peptide] + formate</text>
        <dbReference type="Rhea" id="RHEA:24420"/>
        <dbReference type="Rhea" id="RHEA-COMP:10639"/>
        <dbReference type="Rhea" id="RHEA-COMP:10640"/>
        <dbReference type="ChEBI" id="CHEBI:15377"/>
        <dbReference type="ChEBI" id="CHEBI:15740"/>
        <dbReference type="ChEBI" id="CHEBI:49298"/>
        <dbReference type="ChEBI" id="CHEBI:64731"/>
        <dbReference type="EC" id="3.5.1.88"/>
    </reaction>
</comment>
<comment type="function">
    <text evidence="5">Removes the formyl group from the N-terminal Met of newly synthesized proteins. Requires at least a dipeptide for an efficient rate of reaction. N-terminal L-methionine is a prerequisite for activity but the enzyme has broad specificity at other positions.</text>
</comment>
<dbReference type="Gene3D" id="3.90.45.10">
    <property type="entry name" value="Peptide deformylase"/>
    <property type="match status" value="1"/>
</dbReference>
<feature type="active site" evidence="5">
    <location>
        <position position="144"/>
    </location>
</feature>
<dbReference type="EC" id="3.5.1.88" evidence="5"/>
<dbReference type="SUPFAM" id="SSF56420">
    <property type="entry name" value="Peptide deformylase"/>
    <property type="match status" value="1"/>
</dbReference>
<comment type="caution">
    <text evidence="6">The sequence shown here is derived from an EMBL/GenBank/DDBJ whole genome shotgun (WGS) entry which is preliminary data.</text>
</comment>
<dbReference type="Pfam" id="PF01327">
    <property type="entry name" value="Pep_deformylase"/>
    <property type="match status" value="1"/>
</dbReference>
<evidence type="ECO:0000256" key="1">
    <source>
        <dbReference type="ARBA" id="ARBA00010759"/>
    </source>
</evidence>
<keyword evidence="5" id="KW-0408">Iron</keyword>
<dbReference type="PANTHER" id="PTHR10458:SF22">
    <property type="entry name" value="PEPTIDE DEFORMYLASE"/>
    <property type="match status" value="1"/>
</dbReference>
<sequence length="190" mass="20941">MATREVQSIGHPALREVAEPVAPADVTSPATQALIDDLIATMRHANGAGLAATQVGEPVRIAVMEVGDNPRYPYKPRIPLTVAINPVIEPLDDELVVINEGCLSVPLRGEVRRHVNVRVRYLDRDGGEHDEVIRGLTAATWQHECDHLDGVLFIDKVDDPTTLSTWDEYETHHRDAFVERITAFVGRVGS</sequence>
<comment type="cofactor">
    <cofactor evidence="5">
        <name>Fe(2+)</name>
        <dbReference type="ChEBI" id="CHEBI:29033"/>
    </cofactor>
    <text evidence="5">Binds 1 Fe(2+) ion.</text>
</comment>
<protein>
    <recommendedName>
        <fullName evidence="5">Peptide deformylase</fullName>
        <shortName evidence="5">PDF</shortName>
        <ecNumber evidence="5">3.5.1.88</ecNumber>
    </recommendedName>
    <alternativeName>
        <fullName evidence="5">Polypeptide deformylase</fullName>
    </alternativeName>
</protein>
<dbReference type="HAMAP" id="MF_00163">
    <property type="entry name" value="Pep_deformylase"/>
    <property type="match status" value="1"/>
</dbReference>
<dbReference type="CDD" id="cd00487">
    <property type="entry name" value="Pep_deformylase"/>
    <property type="match status" value="1"/>
</dbReference>
<gene>
    <name evidence="5 6" type="primary">def</name>
    <name evidence="6" type="ORF">IPN02_12280</name>
</gene>
<keyword evidence="2 5" id="KW-0479">Metal-binding</keyword>
<dbReference type="InterPro" id="IPR023635">
    <property type="entry name" value="Peptide_deformylase"/>
</dbReference>
<evidence type="ECO:0000313" key="7">
    <source>
        <dbReference type="Proteomes" id="UP000727993"/>
    </source>
</evidence>
<feature type="binding site" evidence="5">
    <location>
        <position position="143"/>
    </location>
    <ligand>
        <name>Fe cation</name>
        <dbReference type="ChEBI" id="CHEBI:24875"/>
    </ligand>
</feature>
<dbReference type="NCBIfam" id="TIGR00079">
    <property type="entry name" value="pept_deformyl"/>
    <property type="match status" value="1"/>
</dbReference>
<dbReference type="InterPro" id="IPR036821">
    <property type="entry name" value="Peptide_deformylase_sf"/>
</dbReference>
<feature type="binding site" evidence="5">
    <location>
        <position position="147"/>
    </location>
    <ligand>
        <name>Fe cation</name>
        <dbReference type="ChEBI" id="CHEBI:24875"/>
    </ligand>
</feature>
<evidence type="ECO:0000256" key="2">
    <source>
        <dbReference type="ARBA" id="ARBA00022723"/>
    </source>
</evidence>